<dbReference type="Proteomes" id="UP000248827">
    <property type="component" value="Unassembled WGS sequence"/>
</dbReference>
<organism evidence="1 2">
    <name type="scientific">Paenibacillus pabuli</name>
    <dbReference type="NCBI Taxonomy" id="1472"/>
    <lineage>
        <taxon>Bacteria</taxon>
        <taxon>Bacillati</taxon>
        <taxon>Bacillota</taxon>
        <taxon>Bacilli</taxon>
        <taxon>Bacillales</taxon>
        <taxon>Paenibacillaceae</taxon>
        <taxon>Paenibacillus</taxon>
    </lineage>
</organism>
<dbReference type="EMBL" id="QLLI01000014">
    <property type="protein sequence ID" value="RAI89567.1"/>
    <property type="molecule type" value="Genomic_DNA"/>
</dbReference>
<protein>
    <submittedName>
        <fullName evidence="1">Uncharacterized protein</fullName>
    </submittedName>
</protein>
<reference evidence="1 2" key="1">
    <citation type="submission" date="2018-06" db="EMBL/GenBank/DDBJ databases">
        <title>Freshwater and sediment microbial communities from various areas in North America, analyzing microbe dynamics in response to fracking.</title>
        <authorList>
            <person name="Lamendella R."/>
        </authorList>
    </citation>
    <scope>NUCLEOTIDE SEQUENCE [LARGE SCALE GENOMIC DNA]</scope>
    <source>
        <strain evidence="1 2">NG-13</strain>
    </source>
</reference>
<name>A0ABX9BES4_9BACL</name>
<evidence type="ECO:0000313" key="1">
    <source>
        <dbReference type="EMBL" id="RAI89567.1"/>
    </source>
</evidence>
<gene>
    <name evidence="1" type="ORF">DET54_11435</name>
</gene>
<evidence type="ECO:0000313" key="2">
    <source>
        <dbReference type="Proteomes" id="UP000248827"/>
    </source>
</evidence>
<proteinExistence type="predicted"/>
<accession>A0ABX9BES4</accession>
<keyword evidence="2" id="KW-1185">Reference proteome</keyword>
<sequence length="33" mass="3716">MNVVDLVEIEMEKGCLREVSMLGDGHIETLQLN</sequence>
<comment type="caution">
    <text evidence="1">The sequence shown here is derived from an EMBL/GenBank/DDBJ whole genome shotgun (WGS) entry which is preliminary data.</text>
</comment>